<dbReference type="PANTHER" id="PTHR31218">
    <property type="entry name" value="WAT1-RELATED PROTEIN"/>
    <property type="match status" value="1"/>
</dbReference>
<dbReference type="SUPFAM" id="SSF103481">
    <property type="entry name" value="Multidrug resistance efflux transporter EmrE"/>
    <property type="match status" value="1"/>
</dbReference>
<dbReference type="InterPro" id="IPR000620">
    <property type="entry name" value="EamA_dom"/>
</dbReference>
<keyword evidence="3 6" id="KW-0812">Transmembrane</keyword>
<keyword evidence="9" id="KW-1185">Reference proteome</keyword>
<evidence type="ECO:0000256" key="2">
    <source>
        <dbReference type="ARBA" id="ARBA00007635"/>
    </source>
</evidence>
<feature type="transmembrane region" description="Helical" evidence="6">
    <location>
        <begin position="140"/>
        <end position="158"/>
    </location>
</feature>
<comment type="caution">
    <text evidence="8">The sequence shown here is derived from an EMBL/GenBank/DDBJ whole genome shotgun (WGS) entry which is preliminary data.</text>
</comment>
<feature type="transmembrane region" description="Helical" evidence="6">
    <location>
        <begin position="221"/>
        <end position="243"/>
    </location>
</feature>
<dbReference type="Proteomes" id="UP000187203">
    <property type="component" value="Unassembled WGS sequence"/>
</dbReference>
<feature type="transmembrane region" description="Helical" evidence="6">
    <location>
        <begin position="45"/>
        <end position="65"/>
    </location>
</feature>
<feature type="domain" description="EamA" evidence="7">
    <location>
        <begin position="16"/>
        <end position="155"/>
    </location>
</feature>
<feature type="transmembrane region" description="Helical" evidence="6">
    <location>
        <begin position="263"/>
        <end position="296"/>
    </location>
</feature>
<name>A0A1R3IM25_9ROSI</name>
<dbReference type="InterPro" id="IPR030184">
    <property type="entry name" value="WAT1-related"/>
</dbReference>
<evidence type="ECO:0000313" key="8">
    <source>
        <dbReference type="EMBL" id="OMO83622.1"/>
    </source>
</evidence>
<dbReference type="Pfam" id="PF00892">
    <property type="entry name" value="EamA"/>
    <property type="match status" value="1"/>
</dbReference>
<evidence type="ECO:0000256" key="5">
    <source>
        <dbReference type="ARBA" id="ARBA00023136"/>
    </source>
</evidence>
<proteinExistence type="inferred from homology"/>
<feature type="transmembrane region" description="Helical" evidence="6">
    <location>
        <begin position="12"/>
        <end position="33"/>
    </location>
</feature>
<reference evidence="9" key="1">
    <citation type="submission" date="2013-09" db="EMBL/GenBank/DDBJ databases">
        <title>Corchorus olitorius genome sequencing.</title>
        <authorList>
            <person name="Alam M."/>
            <person name="Haque M.S."/>
            <person name="Islam M.S."/>
            <person name="Emdad E.M."/>
            <person name="Islam M.M."/>
            <person name="Ahmed B."/>
            <person name="Halim A."/>
            <person name="Hossen Q.M.M."/>
            <person name="Hossain M.Z."/>
            <person name="Ahmed R."/>
            <person name="Khan M.M."/>
            <person name="Islam R."/>
            <person name="Rashid M.M."/>
            <person name="Khan S.A."/>
            <person name="Rahman M.S."/>
            <person name="Alam M."/>
            <person name="Yahiya A.S."/>
            <person name="Khan M.S."/>
            <person name="Azam M.S."/>
            <person name="Haque T."/>
            <person name="Lashkar M.Z.H."/>
            <person name="Akhand A.I."/>
            <person name="Morshed G."/>
            <person name="Roy S."/>
            <person name="Uddin K.S."/>
            <person name="Rabeya T."/>
            <person name="Hossain A.S."/>
            <person name="Chowdhury A."/>
            <person name="Snigdha A.R."/>
            <person name="Mortoza M.S."/>
            <person name="Matin S.A."/>
            <person name="Hoque S.M.E."/>
            <person name="Islam M.K."/>
            <person name="Roy D.K."/>
            <person name="Haider R."/>
            <person name="Moosa M.M."/>
            <person name="Elias S.M."/>
            <person name="Hasan A.M."/>
            <person name="Jahan S."/>
            <person name="Shafiuddin M."/>
            <person name="Mahmood N."/>
            <person name="Shommy N.S."/>
        </authorList>
    </citation>
    <scope>NUCLEOTIDE SEQUENCE [LARGE SCALE GENOMIC DNA]</scope>
    <source>
        <strain evidence="9">cv. O-4</strain>
    </source>
</reference>
<accession>A0A1R3IM25</accession>
<dbReference type="GO" id="GO:0022857">
    <property type="term" value="F:transmembrane transporter activity"/>
    <property type="evidence" value="ECO:0007669"/>
    <property type="project" value="InterPro"/>
</dbReference>
<evidence type="ECO:0000313" key="9">
    <source>
        <dbReference type="Proteomes" id="UP000187203"/>
    </source>
</evidence>
<dbReference type="AlphaFoldDB" id="A0A1R3IM25"/>
<comment type="subcellular location">
    <subcellularLocation>
        <location evidence="1 6">Membrane</location>
        <topology evidence="1 6">Multi-pass membrane protein</topology>
    </subcellularLocation>
</comment>
<comment type="similarity">
    <text evidence="2 6">Belongs to the drug/metabolite transporter (DMT) superfamily. Plant drug/metabolite exporter (P-DME) (TC 2.A.7.4) family.</text>
</comment>
<sequence length="352" mass="38550">MGKNLGDIIGKEVKPVIVVLVVQAAFAGVNIFYKLAVLDGMNMEVLVAYRLMFATATLIPLALILERNSITKLTWRIVFQGFLSGLFGGALGPILFIASLTLTSTTFATSMANLIPVATLILAVILRLEKMDIRTKAGQANLVGILVSIGGAMVLTFYKGKEFKLWSTNINLAKQYGGDDHVTTSKHFRDQFFGSLLALASCISFAIWYIVIAKMNKMYPFIYSSSALMCITAAIQVTIYTIITKRNWSAWKLGWDIRLLSVFFTGAIGNALTVVLMTWCLSILGSALIILGVYFVLWAKAKEKKNSSKIPIPAKEDQIQSPTKSEAVAVAINSVQDTNRTSDTINENLLVK</sequence>
<dbReference type="EMBL" id="AWUE01017962">
    <property type="protein sequence ID" value="OMO83622.1"/>
    <property type="molecule type" value="Genomic_DNA"/>
</dbReference>
<evidence type="ECO:0000256" key="6">
    <source>
        <dbReference type="RuleBase" id="RU363077"/>
    </source>
</evidence>
<evidence type="ECO:0000256" key="4">
    <source>
        <dbReference type="ARBA" id="ARBA00022989"/>
    </source>
</evidence>
<dbReference type="GO" id="GO:0016020">
    <property type="term" value="C:membrane"/>
    <property type="evidence" value="ECO:0007669"/>
    <property type="project" value="UniProtKB-SubCell"/>
</dbReference>
<dbReference type="InterPro" id="IPR037185">
    <property type="entry name" value="EmrE-like"/>
</dbReference>
<gene>
    <name evidence="8" type="ORF">COLO4_22403</name>
</gene>
<feature type="transmembrane region" description="Helical" evidence="6">
    <location>
        <begin position="77"/>
        <end position="101"/>
    </location>
</feature>
<evidence type="ECO:0000256" key="3">
    <source>
        <dbReference type="ARBA" id="ARBA00022692"/>
    </source>
</evidence>
<keyword evidence="4 6" id="KW-1133">Transmembrane helix</keyword>
<evidence type="ECO:0000259" key="7">
    <source>
        <dbReference type="Pfam" id="PF00892"/>
    </source>
</evidence>
<feature type="transmembrane region" description="Helical" evidence="6">
    <location>
        <begin position="107"/>
        <end position="128"/>
    </location>
</feature>
<protein>
    <recommendedName>
        <fullName evidence="6">WAT1-related protein</fullName>
    </recommendedName>
</protein>
<keyword evidence="5 6" id="KW-0472">Membrane</keyword>
<feature type="transmembrane region" description="Helical" evidence="6">
    <location>
        <begin position="192"/>
        <end position="212"/>
    </location>
</feature>
<evidence type="ECO:0000256" key="1">
    <source>
        <dbReference type="ARBA" id="ARBA00004141"/>
    </source>
</evidence>
<organism evidence="8 9">
    <name type="scientific">Corchorus olitorius</name>
    <dbReference type="NCBI Taxonomy" id="93759"/>
    <lineage>
        <taxon>Eukaryota</taxon>
        <taxon>Viridiplantae</taxon>
        <taxon>Streptophyta</taxon>
        <taxon>Embryophyta</taxon>
        <taxon>Tracheophyta</taxon>
        <taxon>Spermatophyta</taxon>
        <taxon>Magnoliopsida</taxon>
        <taxon>eudicotyledons</taxon>
        <taxon>Gunneridae</taxon>
        <taxon>Pentapetalae</taxon>
        <taxon>rosids</taxon>
        <taxon>malvids</taxon>
        <taxon>Malvales</taxon>
        <taxon>Malvaceae</taxon>
        <taxon>Grewioideae</taxon>
        <taxon>Apeibeae</taxon>
        <taxon>Corchorus</taxon>
    </lineage>
</organism>